<evidence type="ECO:0000313" key="1">
    <source>
        <dbReference type="EMBL" id="MCG2430704.1"/>
    </source>
</evidence>
<evidence type="ECO:0000313" key="2">
    <source>
        <dbReference type="Proteomes" id="UP001139462"/>
    </source>
</evidence>
<reference evidence="1" key="1">
    <citation type="submission" date="2021-09" db="EMBL/GenBank/DDBJ databases">
        <title>Genome of Aequorivita sp. strain F64183.</title>
        <authorList>
            <person name="Wang Y."/>
        </authorList>
    </citation>
    <scope>NUCLEOTIDE SEQUENCE</scope>
    <source>
        <strain evidence="1">F64183</strain>
    </source>
</reference>
<dbReference type="EMBL" id="JAIRBB010000003">
    <property type="protein sequence ID" value="MCG2430704.1"/>
    <property type="molecule type" value="Genomic_DNA"/>
</dbReference>
<comment type="caution">
    <text evidence="1">The sequence shown here is derived from an EMBL/GenBank/DDBJ whole genome shotgun (WGS) entry which is preliminary data.</text>
</comment>
<dbReference type="Pfam" id="PF13585">
    <property type="entry name" value="CHU_C"/>
    <property type="match status" value="1"/>
</dbReference>
<accession>A0A9X1R450</accession>
<dbReference type="Gene3D" id="2.60.40.10">
    <property type="entry name" value="Immunoglobulins"/>
    <property type="match status" value="1"/>
</dbReference>
<name>A0A9X1R450_9FLAO</name>
<gene>
    <name evidence="1" type="ORF">K8344_06200</name>
</gene>
<organism evidence="1 2">
    <name type="scientific">Aequorivita xiaoshiensis</name>
    <dbReference type="NCBI Taxonomy" id="2874476"/>
    <lineage>
        <taxon>Bacteria</taxon>
        <taxon>Pseudomonadati</taxon>
        <taxon>Bacteroidota</taxon>
        <taxon>Flavobacteriia</taxon>
        <taxon>Flavobacteriales</taxon>
        <taxon>Flavobacteriaceae</taxon>
        <taxon>Aequorivita</taxon>
    </lineage>
</organism>
<dbReference type="InterPro" id="IPR013783">
    <property type="entry name" value="Ig-like_fold"/>
</dbReference>
<dbReference type="Proteomes" id="UP001139462">
    <property type="component" value="Unassembled WGS sequence"/>
</dbReference>
<protein>
    <submittedName>
        <fullName evidence="1">T9SS type B sorting domain-containing protein</fullName>
    </submittedName>
</protein>
<dbReference type="NCBIfam" id="TIGR04131">
    <property type="entry name" value="Bac_Flav_CTERM"/>
    <property type="match status" value="1"/>
</dbReference>
<dbReference type="RefSeq" id="WP_237607879.1">
    <property type="nucleotide sequence ID" value="NZ_JAIRBB010000003.1"/>
</dbReference>
<sequence length="2167" mass="237393">MKKSLLTLLLVIPIFVFSQQNPIGLFQQFNGRYDFTAIGNTLNASENGTSYCDMLSQSSATLNLSPTQSLVSAHLYWSSIGPGDFQVDINGTTITAERTFSHSFRNLPYFAAYADVTNLLLANGNGEYTFSGLDVMNILSDYCSPPNGSGSGTNFGGWAIYIIYEDPTDPDILLNQISLFDGLEGVNEFAHPIEITLTDISVASDELSKIGFLAWEGDRFIDNQESLFINGQLISDPPLNPSNNAFNGTNSYISAPGNAQNYNMDLDFYDLVGIVEPGDSTIEIKLTSDQDWIMVNNIITSVNSELPDATITIDNLGVLCADSTIEVDYTVYNINSTAALPAGTPIAFYADAVLLGQAQTNSELPIDGSESGTINLNIPGGTPQIFTLKAVVDDNGTGVGIVLETNEENNEFEQTVDLAAQGLFITGNNESCEGQTETLTANFNDLDTYNWFLDGNPYGGNTPTINVTQSGVYTVSGNKAACFVEESPAFIVTFNPQAVAHEPLDLFRCDNGTQTNFFDLTQNDVNVLGGQNSTVFEVKYFETYSDSENNINAITTPGAYPMVGPSPQTIYVRIHDRAQEMCYDLEQFEIYYTPISVGVLPSMALCDQDENGSEDVNLPLEFDAFVLDGQNASEFNITYHNTLNEAQTRANPLPVVYPVSVPGETIFARIEAVINPDCFLTTSVEITVDSLQVVNEDPDPLVACDSDSNGFTDFFLHNADEDITAGDPTLTVTYHYTLSDAQTNEGVLPEPFENIIPYNDEVYARIESPNSTCYTTVLLKLEVRDSPMLNEPAIYRLCDDNNDGFEVFDLTSKQDEILNGLDPLQYDIYYYAAEQDAIDAGISALENPDFSQAIANPTAYQNIVPNTQIIYVLGVGSTANTTPNNGGQGCYTIVELELIVEPSPVGNEPVDYHLCDDTVNGSTATDQISTFDLTSKNDEITGGVPDLVITWFETFADEAADNPIANPTAYQNTTNAQTIVARVANTFECKSLVTLTLVVDPLPTPVVPDPLELCDEGNGFAEFDLSLRTNQIMNGELDVTVKYYPTEAEAEVGGAGEIVAPFLYTNVVPFNDSVWVRVEKNESECYTIVQLQLIVIPLPDEPDVNFLDPYIVCDLNGDGIGVFDLTIQNPSVYGAQNPTDFAPISYYENESDAVADISQITQANQFSSMGQTIYVRLENLNTGCYRVSSFDLEVGEFPGSGTAEDLELCDDEVNGSTSNDEVSTFDLTVNTPLITNNDATLTVTYYKDADDLANNIPIDDPTAFQNTSNPHEIFVSISNQQDCMAELSFNLIVNPLPVPVEPTPLIVCDMDNDGIVSDFDLESKSVEISGGNTLLNVSYHETLQDANTDSFPLQSPYENIIAYNQTIFVRVAYNDEPDGTGCFDVTTLELIVNPTPIVPQDLPDLILCGDDNSAVFDLTVQEELIFGSQSTNDFTLTYHESEASAALGTDVIVQPESYTNTSNPQTVWVRLSDNVTECYKLGEFDLVVQEGVQIIDPTPLSLCDDLGEANDGITTFDLTVKNSEITGGVLTHGVSYFITEEDAQENINPIDPDTAYVNVDVSGNAINPQVLYVRVEDNDSGCLSFTTLTIRVKSNPEPATPDPIVLCDNNLIIPPGPYDETELFDLTSRNNQILNGNITWTLDFYLSYENAVSETDAIPEAETTAYQNISNPQTVYVRTTNPTSLCFEIVELELIVNPLPDDTAEVSPYVVCISNDSGIGIFNLDSKVDEILNGQSSSIFEVSFYTDIEDAENQTNAIVNTTTYQNRDANNNAINPQTIYTGILNTETGCYVGGSQSFELQVNREALANTPAQPFVVCDNLPPSDGYTEFDLYNLTDPQVQDLHNEILDGQDAADFQLTFYETFEGAENGEGAIEFPYVNIINPQRIYVRVTNESNSFFPKCYAVVEMILKVNYLPTIVFDDEYRLCVDENGNPIPEEEGSVSPPVIDTGLDPNLYSFMWELNGVLVPGETGPSITALEEGVYTVTIIEIATGCETTASTTVTLSSPPLTYEAVLSNGAFAGNHIIEVLATGLGEYHYQLDNGPFQTSNIFENVSPGVHFITIKDVNGCGSVTFEVSVIDYPQYFTPNEDGYHDTWNIYGIGASDPTAKIYIFDRFGKLLKQLSPTEQGWDGTYNGTPLPSSDYWFRVEYKEDDQLKEFKGHFTLKR</sequence>
<keyword evidence="2" id="KW-1185">Reference proteome</keyword>
<proteinExistence type="predicted"/>
<dbReference type="InterPro" id="IPR026341">
    <property type="entry name" value="T9SS_type_B"/>
</dbReference>